<dbReference type="Proteomes" id="UP000811609">
    <property type="component" value="Chromosome 16"/>
</dbReference>
<organism evidence="1 2">
    <name type="scientific">Carya illinoinensis</name>
    <name type="common">Pecan</name>
    <dbReference type="NCBI Taxonomy" id="32201"/>
    <lineage>
        <taxon>Eukaryota</taxon>
        <taxon>Viridiplantae</taxon>
        <taxon>Streptophyta</taxon>
        <taxon>Embryophyta</taxon>
        <taxon>Tracheophyta</taxon>
        <taxon>Spermatophyta</taxon>
        <taxon>Magnoliopsida</taxon>
        <taxon>eudicotyledons</taxon>
        <taxon>Gunneridae</taxon>
        <taxon>Pentapetalae</taxon>
        <taxon>rosids</taxon>
        <taxon>fabids</taxon>
        <taxon>Fagales</taxon>
        <taxon>Juglandaceae</taxon>
        <taxon>Carya</taxon>
    </lineage>
</organism>
<sequence>MQFRKSQSQLPKASTCRVNNHETAKLDNISTKKFIIVTYNPAPTRAKFYSSKAIMRKLDDFKQATTKQAHKKNILNMLKFLPFSVNLTRNQYPAKKSNTEGERVIKKN</sequence>
<name>A0A8T1N3A5_CARIL</name>
<dbReference type="AlphaFoldDB" id="A0A8T1N3A5"/>
<reference evidence="1" key="1">
    <citation type="submission" date="2020-12" db="EMBL/GenBank/DDBJ databases">
        <title>WGS assembly of Carya illinoinensis cv. Pawnee.</title>
        <authorList>
            <person name="Platts A."/>
            <person name="Shu S."/>
            <person name="Wright S."/>
            <person name="Barry K."/>
            <person name="Edger P."/>
            <person name="Pires J.C."/>
            <person name="Schmutz J."/>
        </authorList>
    </citation>
    <scope>NUCLEOTIDE SEQUENCE</scope>
    <source>
        <tissue evidence="1">Leaf</tissue>
    </source>
</reference>
<dbReference type="EMBL" id="CM031824">
    <property type="protein sequence ID" value="KAG6624615.1"/>
    <property type="molecule type" value="Genomic_DNA"/>
</dbReference>
<gene>
    <name evidence="1" type="ORF">CIPAW_16G040600</name>
</gene>
<accession>A0A8T1N3A5</accession>
<keyword evidence="2" id="KW-1185">Reference proteome</keyword>
<proteinExistence type="predicted"/>
<comment type="caution">
    <text evidence="1">The sequence shown here is derived from an EMBL/GenBank/DDBJ whole genome shotgun (WGS) entry which is preliminary data.</text>
</comment>
<protein>
    <submittedName>
        <fullName evidence="1">Uncharacterized protein</fullName>
    </submittedName>
</protein>
<evidence type="ECO:0000313" key="2">
    <source>
        <dbReference type="Proteomes" id="UP000811609"/>
    </source>
</evidence>
<evidence type="ECO:0000313" key="1">
    <source>
        <dbReference type="EMBL" id="KAG6624615.1"/>
    </source>
</evidence>